<gene>
    <name evidence="1" type="ORF">PISMIDRAFT_684593</name>
</gene>
<keyword evidence="2" id="KW-1185">Reference proteome</keyword>
<name>A0A0C9Z6J3_9AGAM</name>
<proteinExistence type="predicted"/>
<reference evidence="1 2" key="1">
    <citation type="submission" date="2014-04" db="EMBL/GenBank/DDBJ databases">
        <authorList>
            <consortium name="DOE Joint Genome Institute"/>
            <person name="Kuo A."/>
            <person name="Kohler A."/>
            <person name="Costa M.D."/>
            <person name="Nagy L.G."/>
            <person name="Floudas D."/>
            <person name="Copeland A."/>
            <person name="Barry K.W."/>
            <person name="Cichocki N."/>
            <person name="Veneault-Fourrey C."/>
            <person name="LaButti K."/>
            <person name="Lindquist E.A."/>
            <person name="Lipzen A."/>
            <person name="Lundell T."/>
            <person name="Morin E."/>
            <person name="Murat C."/>
            <person name="Sun H."/>
            <person name="Tunlid A."/>
            <person name="Henrissat B."/>
            <person name="Grigoriev I.V."/>
            <person name="Hibbett D.S."/>
            <person name="Martin F."/>
            <person name="Nordberg H.P."/>
            <person name="Cantor M.N."/>
            <person name="Hua S.X."/>
        </authorList>
    </citation>
    <scope>NUCLEOTIDE SEQUENCE [LARGE SCALE GENOMIC DNA]</scope>
    <source>
        <strain evidence="1 2">441</strain>
    </source>
</reference>
<dbReference type="OrthoDB" id="10067381at2759"/>
<dbReference type="Proteomes" id="UP000054018">
    <property type="component" value="Unassembled WGS sequence"/>
</dbReference>
<organism evidence="1 2">
    <name type="scientific">Pisolithus microcarpus 441</name>
    <dbReference type="NCBI Taxonomy" id="765257"/>
    <lineage>
        <taxon>Eukaryota</taxon>
        <taxon>Fungi</taxon>
        <taxon>Dikarya</taxon>
        <taxon>Basidiomycota</taxon>
        <taxon>Agaricomycotina</taxon>
        <taxon>Agaricomycetes</taxon>
        <taxon>Agaricomycetidae</taxon>
        <taxon>Boletales</taxon>
        <taxon>Sclerodermatineae</taxon>
        <taxon>Pisolithaceae</taxon>
        <taxon>Pisolithus</taxon>
    </lineage>
</organism>
<dbReference type="HOGENOM" id="CLU_3019987_0_0_1"/>
<feature type="non-terminal residue" evidence="1">
    <location>
        <position position="1"/>
    </location>
</feature>
<reference evidence="2" key="2">
    <citation type="submission" date="2015-01" db="EMBL/GenBank/DDBJ databases">
        <title>Evolutionary Origins and Diversification of the Mycorrhizal Mutualists.</title>
        <authorList>
            <consortium name="DOE Joint Genome Institute"/>
            <consortium name="Mycorrhizal Genomics Consortium"/>
            <person name="Kohler A."/>
            <person name="Kuo A."/>
            <person name="Nagy L.G."/>
            <person name="Floudas D."/>
            <person name="Copeland A."/>
            <person name="Barry K.W."/>
            <person name="Cichocki N."/>
            <person name="Veneault-Fourrey C."/>
            <person name="LaButti K."/>
            <person name="Lindquist E.A."/>
            <person name="Lipzen A."/>
            <person name="Lundell T."/>
            <person name="Morin E."/>
            <person name="Murat C."/>
            <person name="Riley R."/>
            <person name="Ohm R."/>
            <person name="Sun H."/>
            <person name="Tunlid A."/>
            <person name="Henrissat B."/>
            <person name="Grigoriev I.V."/>
            <person name="Hibbett D.S."/>
            <person name="Martin F."/>
        </authorList>
    </citation>
    <scope>NUCLEOTIDE SEQUENCE [LARGE SCALE GENOMIC DNA]</scope>
    <source>
        <strain evidence="2">441</strain>
    </source>
</reference>
<evidence type="ECO:0000313" key="2">
    <source>
        <dbReference type="Proteomes" id="UP000054018"/>
    </source>
</evidence>
<accession>A0A0C9Z6J3</accession>
<dbReference type="AlphaFoldDB" id="A0A0C9Z6J3"/>
<evidence type="ECO:0000313" key="1">
    <source>
        <dbReference type="EMBL" id="KIK18022.1"/>
    </source>
</evidence>
<dbReference type="EMBL" id="KN833814">
    <property type="protein sequence ID" value="KIK18022.1"/>
    <property type="molecule type" value="Genomic_DNA"/>
</dbReference>
<protein>
    <submittedName>
        <fullName evidence="1">Uncharacterized protein</fullName>
    </submittedName>
</protein>
<sequence>SVVLYNCKIFLAVMISCPISEMTSRYPTVLDNTDSVVLIQIRRLCHSVNFFDFHDR</sequence>